<sequence>MTLDFDRKRDRWMLNFTENGRQRRLSFKTKREAKAHWDARPNLGAFWHGLDDGQRAQIIAAWKRCQADEVSLIDCVIGNNGKANPIPLTESVQSFIKAKRKIGLRERSLTDLATSLRSFCAATTSSLVGEIKTPHIERFLDGRDVRPKRRNVLRGNLVNFFNWAIASGYATVNPALAVERAIEDDAPVRVLTPAQTRELLRCAMNVDPRTVPYFTLALFCGIRPAEAMALNWDDISFEQRTVHVSPQKSKTRQNRFVSIPPNALAWLRLGGVLPCWFVRCRFKRFIRPRLPFKWSQDVMRHSFASYHLALHRNEASTCYEMGDNSTTLFKHYRKLVTPEQAAEFFGIKLPR</sequence>
<evidence type="ECO:0000313" key="8">
    <source>
        <dbReference type="EMBL" id="SVC15522.1"/>
    </source>
</evidence>
<name>A0A382JW11_9ZZZZ</name>
<dbReference type="EMBL" id="UINC01076395">
    <property type="protein sequence ID" value="SVC15522.1"/>
    <property type="molecule type" value="Genomic_DNA"/>
</dbReference>
<organism evidence="8">
    <name type="scientific">marine metagenome</name>
    <dbReference type="NCBI Taxonomy" id="408172"/>
    <lineage>
        <taxon>unclassified sequences</taxon>
        <taxon>metagenomes</taxon>
        <taxon>ecological metagenomes</taxon>
    </lineage>
</organism>
<keyword evidence="6" id="KW-1160">Virus entry into host cell</keyword>
<dbReference type="GO" id="GO:0046718">
    <property type="term" value="P:symbiont entry into host cell"/>
    <property type="evidence" value="ECO:0007669"/>
    <property type="project" value="UniProtKB-KW"/>
</dbReference>
<dbReference type="InterPro" id="IPR013762">
    <property type="entry name" value="Integrase-like_cat_sf"/>
</dbReference>
<comment type="similarity">
    <text evidence="1">Belongs to the 'phage' integrase family.</text>
</comment>
<feature type="domain" description="Tyr recombinase" evidence="7">
    <location>
        <begin position="186"/>
        <end position="346"/>
    </location>
</feature>
<dbReference type="Gene3D" id="1.10.150.130">
    <property type="match status" value="1"/>
</dbReference>
<dbReference type="AlphaFoldDB" id="A0A382JW11"/>
<dbReference type="GO" id="GO:0044826">
    <property type="term" value="P:viral genome integration into host DNA"/>
    <property type="evidence" value="ECO:0007669"/>
    <property type="project" value="UniProtKB-KW"/>
</dbReference>
<keyword evidence="5" id="KW-1179">Viral genome integration</keyword>
<evidence type="ECO:0000256" key="5">
    <source>
        <dbReference type="ARBA" id="ARBA00023195"/>
    </source>
</evidence>
<gene>
    <name evidence="8" type="ORF">METZ01_LOCUS268376</name>
</gene>
<evidence type="ECO:0000256" key="1">
    <source>
        <dbReference type="ARBA" id="ARBA00008857"/>
    </source>
</evidence>
<dbReference type="GO" id="GO:0003677">
    <property type="term" value="F:DNA binding"/>
    <property type="evidence" value="ECO:0007669"/>
    <property type="project" value="UniProtKB-KW"/>
</dbReference>
<dbReference type="InterPro" id="IPR010998">
    <property type="entry name" value="Integrase_recombinase_N"/>
</dbReference>
<keyword evidence="3" id="KW-0238">DNA-binding</keyword>
<dbReference type="PANTHER" id="PTHR30629:SF2">
    <property type="entry name" value="PROPHAGE INTEGRASE INTS-RELATED"/>
    <property type="match status" value="1"/>
</dbReference>
<proteinExistence type="inferred from homology"/>
<keyword evidence="2" id="KW-0229">DNA integration</keyword>
<reference evidence="8" key="1">
    <citation type="submission" date="2018-05" db="EMBL/GenBank/DDBJ databases">
        <authorList>
            <person name="Lanie J.A."/>
            <person name="Ng W.-L."/>
            <person name="Kazmierczak K.M."/>
            <person name="Andrzejewski T.M."/>
            <person name="Davidsen T.M."/>
            <person name="Wayne K.J."/>
            <person name="Tettelin H."/>
            <person name="Glass J.I."/>
            <person name="Rusch D."/>
            <person name="Podicherti R."/>
            <person name="Tsui H.-C.T."/>
            <person name="Winkler M.E."/>
        </authorList>
    </citation>
    <scope>NUCLEOTIDE SEQUENCE</scope>
</reference>
<evidence type="ECO:0000256" key="3">
    <source>
        <dbReference type="ARBA" id="ARBA00023125"/>
    </source>
</evidence>
<dbReference type="InterPro" id="IPR002104">
    <property type="entry name" value="Integrase_catalytic"/>
</dbReference>
<dbReference type="GO" id="GO:0006310">
    <property type="term" value="P:DNA recombination"/>
    <property type="evidence" value="ECO:0007669"/>
    <property type="project" value="UniProtKB-KW"/>
</dbReference>
<dbReference type="InterPro" id="IPR050808">
    <property type="entry name" value="Phage_Integrase"/>
</dbReference>
<dbReference type="GO" id="GO:0075713">
    <property type="term" value="P:establishment of integrated proviral latency"/>
    <property type="evidence" value="ECO:0007669"/>
    <property type="project" value="UniProtKB-KW"/>
</dbReference>
<protein>
    <recommendedName>
        <fullName evidence="7">Tyr recombinase domain-containing protein</fullName>
    </recommendedName>
</protein>
<dbReference type="InterPro" id="IPR011010">
    <property type="entry name" value="DNA_brk_join_enz"/>
</dbReference>
<dbReference type="Gene3D" id="1.10.443.10">
    <property type="entry name" value="Intergrase catalytic core"/>
    <property type="match status" value="1"/>
</dbReference>
<evidence type="ECO:0000256" key="4">
    <source>
        <dbReference type="ARBA" id="ARBA00023172"/>
    </source>
</evidence>
<keyword evidence="4" id="KW-0233">DNA recombination</keyword>
<evidence type="ECO:0000259" key="7">
    <source>
        <dbReference type="PROSITE" id="PS51898"/>
    </source>
</evidence>
<dbReference type="PROSITE" id="PS51898">
    <property type="entry name" value="TYR_RECOMBINASE"/>
    <property type="match status" value="1"/>
</dbReference>
<evidence type="ECO:0000256" key="2">
    <source>
        <dbReference type="ARBA" id="ARBA00022908"/>
    </source>
</evidence>
<dbReference type="PANTHER" id="PTHR30629">
    <property type="entry name" value="PROPHAGE INTEGRASE"/>
    <property type="match status" value="1"/>
</dbReference>
<dbReference type="SUPFAM" id="SSF56349">
    <property type="entry name" value="DNA breaking-rejoining enzymes"/>
    <property type="match status" value="1"/>
</dbReference>
<accession>A0A382JW11</accession>
<dbReference type="Pfam" id="PF00589">
    <property type="entry name" value="Phage_integrase"/>
    <property type="match status" value="1"/>
</dbReference>
<dbReference type="GO" id="GO:0015074">
    <property type="term" value="P:DNA integration"/>
    <property type="evidence" value="ECO:0007669"/>
    <property type="project" value="UniProtKB-KW"/>
</dbReference>
<evidence type="ECO:0000256" key="6">
    <source>
        <dbReference type="ARBA" id="ARBA00023296"/>
    </source>
</evidence>